<comment type="caution">
    <text evidence="6">The sequence shown here is derived from an EMBL/GenBank/DDBJ whole genome shotgun (WGS) entry which is preliminary data.</text>
</comment>
<evidence type="ECO:0000256" key="4">
    <source>
        <dbReference type="ARBA" id="ARBA00023136"/>
    </source>
</evidence>
<evidence type="ECO:0000256" key="1">
    <source>
        <dbReference type="ARBA" id="ARBA00004167"/>
    </source>
</evidence>
<dbReference type="EMBL" id="JAVRHS010000001">
    <property type="protein sequence ID" value="MDT0574877.1"/>
    <property type="molecule type" value="Genomic_DNA"/>
</dbReference>
<organism evidence="6 7">
    <name type="scientific">Croceicoccus esteveae</name>
    <dbReference type="NCBI Taxonomy" id="3075597"/>
    <lineage>
        <taxon>Bacteria</taxon>
        <taxon>Pseudomonadati</taxon>
        <taxon>Pseudomonadota</taxon>
        <taxon>Alphaproteobacteria</taxon>
        <taxon>Sphingomonadales</taxon>
        <taxon>Erythrobacteraceae</taxon>
        <taxon>Croceicoccus</taxon>
    </lineage>
</organism>
<evidence type="ECO:0000313" key="7">
    <source>
        <dbReference type="Proteomes" id="UP001259803"/>
    </source>
</evidence>
<keyword evidence="2 5" id="KW-0812">Transmembrane</keyword>
<dbReference type="Pfam" id="PF04228">
    <property type="entry name" value="Zn_peptidase"/>
    <property type="match status" value="1"/>
</dbReference>
<evidence type="ECO:0000256" key="3">
    <source>
        <dbReference type="ARBA" id="ARBA00022989"/>
    </source>
</evidence>
<dbReference type="Proteomes" id="UP001259803">
    <property type="component" value="Unassembled WGS sequence"/>
</dbReference>
<gene>
    <name evidence="6" type="ORF">RM533_01615</name>
</gene>
<evidence type="ECO:0000256" key="2">
    <source>
        <dbReference type="ARBA" id="ARBA00022692"/>
    </source>
</evidence>
<dbReference type="PANTHER" id="PTHR30168:SF0">
    <property type="entry name" value="INNER MEMBRANE PROTEIN"/>
    <property type="match status" value="1"/>
</dbReference>
<dbReference type="InterPro" id="IPR007343">
    <property type="entry name" value="Uncharacterised_pept_Zn_put"/>
</dbReference>
<feature type="transmembrane region" description="Helical" evidence="5">
    <location>
        <begin position="21"/>
        <end position="49"/>
    </location>
</feature>
<keyword evidence="4 5" id="KW-0472">Membrane</keyword>
<evidence type="ECO:0000313" key="6">
    <source>
        <dbReference type="EMBL" id="MDT0574877.1"/>
    </source>
</evidence>
<name>A0ABU2ZHI6_9SPHN</name>
<sequence>MRLNDFGRNIRVRDQRRSGGGLGGGLGGGGKLGCGAVVVAIIGAVVFGIDPSTTLATFDQVQGGMNSQSAPTGQDGGQTLEQSCTVNAYSLESCAALSSLDDTWQPLFMAANLPFRRPVLNFYDGTGGSGCGTAQAAMGPFYCPADEGIYIDTSFYDDLQGRFGAGGDFARAYVMAHEYGHHVQKLTGIADQVRSAQSQDRSSANQLQVRMELQADCYAGVWAARNRDRIEPGDLDEGMRAAAAIGDDTLMRNAGQRMAPESFTHGTSAQRTQWLQRGLTTGDEDQCDTFADLRR</sequence>
<dbReference type="RefSeq" id="WP_311339435.1">
    <property type="nucleotide sequence ID" value="NZ_JAVRHS010000001.1"/>
</dbReference>
<proteinExistence type="predicted"/>
<keyword evidence="7" id="KW-1185">Reference proteome</keyword>
<protein>
    <submittedName>
        <fullName evidence="6">Neutral zinc metallopeptidase</fullName>
    </submittedName>
</protein>
<keyword evidence="3 5" id="KW-1133">Transmembrane helix</keyword>
<accession>A0ABU2ZHI6</accession>
<evidence type="ECO:0000256" key="5">
    <source>
        <dbReference type="SAM" id="Phobius"/>
    </source>
</evidence>
<comment type="subcellular location">
    <subcellularLocation>
        <location evidence="1">Membrane</location>
        <topology evidence="1">Single-pass membrane protein</topology>
    </subcellularLocation>
</comment>
<dbReference type="PANTHER" id="PTHR30168">
    <property type="entry name" value="PUTATIVE MEMBRANE PROTEIN YPFJ"/>
    <property type="match status" value="1"/>
</dbReference>
<reference evidence="6 7" key="1">
    <citation type="submission" date="2023-09" db="EMBL/GenBank/DDBJ databases">
        <authorList>
            <person name="Rey-Velasco X."/>
        </authorList>
    </citation>
    <scope>NUCLEOTIDE SEQUENCE [LARGE SCALE GENOMIC DNA]</scope>
    <source>
        <strain evidence="6 7">F390</strain>
    </source>
</reference>